<dbReference type="EMBL" id="JAIVFQ010000067">
    <property type="protein sequence ID" value="MCC5603081.1"/>
    <property type="molecule type" value="Genomic_DNA"/>
</dbReference>
<sequence>MPLRQPRYSKEEFARRGDEIYDFQVRPQVEANNYGKIVAIDIETGGWEMDTDEMNASKRLETRYPDAQIWFVRVGSRYVRRFGAGRIHKTK</sequence>
<organism evidence="1 2">
    <name type="scientific">Nostoc favosum CHAB5714</name>
    <dbReference type="NCBI Taxonomy" id="2780399"/>
    <lineage>
        <taxon>Bacteria</taxon>
        <taxon>Bacillati</taxon>
        <taxon>Cyanobacteriota</taxon>
        <taxon>Cyanophyceae</taxon>
        <taxon>Nostocales</taxon>
        <taxon>Nostocaceae</taxon>
        <taxon>Nostoc</taxon>
        <taxon>Nostoc favosum</taxon>
    </lineage>
</organism>
<name>A0ABS8IGB7_9NOSO</name>
<dbReference type="RefSeq" id="WP_229488609.1">
    <property type="nucleotide sequence ID" value="NZ_JAIVFQ010000067.1"/>
</dbReference>
<evidence type="ECO:0000313" key="1">
    <source>
        <dbReference type="EMBL" id="MCC5603081.1"/>
    </source>
</evidence>
<reference evidence="1 2" key="1">
    <citation type="journal article" date="2021" name="Microorganisms">
        <title>Genome Evolution of Filamentous Cyanobacterium Nostoc Species: From Facultative Symbiosis to Free Living.</title>
        <authorList>
            <person name="Huo D."/>
            <person name="Li H."/>
            <person name="Cai F."/>
            <person name="Guo X."/>
            <person name="Qiao Z."/>
            <person name="Wang W."/>
            <person name="Yu G."/>
            <person name="Li R."/>
        </authorList>
    </citation>
    <scope>NUCLEOTIDE SEQUENCE [LARGE SCALE GENOMIC DNA]</scope>
    <source>
        <strain evidence="1 2">CHAB 5714</strain>
    </source>
</reference>
<keyword evidence="2" id="KW-1185">Reference proteome</keyword>
<gene>
    <name evidence="1" type="ORF">LC586_28780</name>
</gene>
<comment type="caution">
    <text evidence="1">The sequence shown here is derived from an EMBL/GenBank/DDBJ whole genome shotgun (WGS) entry which is preliminary data.</text>
</comment>
<proteinExistence type="predicted"/>
<accession>A0ABS8IGB7</accession>
<protein>
    <submittedName>
        <fullName evidence="1">Uncharacterized protein</fullName>
    </submittedName>
</protein>
<dbReference type="Proteomes" id="UP001199525">
    <property type="component" value="Unassembled WGS sequence"/>
</dbReference>
<evidence type="ECO:0000313" key="2">
    <source>
        <dbReference type="Proteomes" id="UP001199525"/>
    </source>
</evidence>